<evidence type="ECO:0000256" key="3">
    <source>
        <dbReference type="SAM" id="SignalP"/>
    </source>
</evidence>
<organism evidence="5 6">
    <name type="scientific">Marinobacter salsuginis</name>
    <dbReference type="NCBI Taxonomy" id="418719"/>
    <lineage>
        <taxon>Bacteria</taxon>
        <taxon>Pseudomonadati</taxon>
        <taxon>Pseudomonadota</taxon>
        <taxon>Gammaproteobacteria</taxon>
        <taxon>Pseudomonadales</taxon>
        <taxon>Marinobacteraceae</taxon>
        <taxon>Marinobacter</taxon>
    </lineage>
</organism>
<feature type="domain" description="Solute-binding protein family 3/N-terminal" evidence="4">
    <location>
        <begin position="32"/>
        <end position="251"/>
    </location>
</feature>
<proteinExistence type="inferred from homology"/>
<dbReference type="Proteomes" id="UP000387223">
    <property type="component" value="Unassembled WGS sequence"/>
</dbReference>
<dbReference type="SUPFAM" id="SSF53850">
    <property type="entry name" value="Periplasmic binding protein-like II"/>
    <property type="match status" value="1"/>
</dbReference>
<evidence type="ECO:0000256" key="2">
    <source>
        <dbReference type="ARBA" id="ARBA00022729"/>
    </source>
</evidence>
<comment type="similarity">
    <text evidence="1">Belongs to the bacterial solute-binding protein 3 family.</text>
</comment>
<dbReference type="InterPro" id="IPR001638">
    <property type="entry name" value="Solute-binding_3/MltF_N"/>
</dbReference>
<evidence type="ECO:0000256" key="1">
    <source>
        <dbReference type="ARBA" id="ARBA00010333"/>
    </source>
</evidence>
<evidence type="ECO:0000313" key="6">
    <source>
        <dbReference type="Proteomes" id="UP000387223"/>
    </source>
</evidence>
<sequence>MKWYRRLFLFSLLLSLIPLGPAAANQETIRITTGQWPPYLDENRTDGGFLAQIIREAFASQDIDVEFSFFPWSRALALVKSREYQASAVWSCTTERKREFLYSAPILPYQYVFYHRQKMPFDWDALSDLRGMNVGLTQDYSYGDTLSGAIESGLVNADVTTSDIANFRKLLLERIDLFPMDPIVGEAMLAEQLGPEARESLEFHPRPLRSALYHLPFSREDPEAGRLKRAFDRGLAKLRENGRYQEIIEKALKAHSSPAAAEILEEKLVNWDEDPSTCD</sequence>
<dbReference type="Gene3D" id="3.40.190.10">
    <property type="entry name" value="Periplasmic binding protein-like II"/>
    <property type="match status" value="2"/>
</dbReference>
<dbReference type="PANTHER" id="PTHR35936:SF25">
    <property type="entry name" value="ABC TRANSPORTER SUBSTRATE-BINDING PROTEIN"/>
    <property type="match status" value="1"/>
</dbReference>
<dbReference type="RefSeq" id="WP_136629490.1">
    <property type="nucleotide sequence ID" value="NZ_BGZI01000029.1"/>
</dbReference>
<dbReference type="EMBL" id="BGZI01000029">
    <property type="protein sequence ID" value="GBO89881.1"/>
    <property type="molecule type" value="Genomic_DNA"/>
</dbReference>
<dbReference type="Pfam" id="PF00497">
    <property type="entry name" value="SBP_bac_3"/>
    <property type="match status" value="1"/>
</dbReference>
<name>A0A5M3Q4E4_9GAMM</name>
<dbReference type="PANTHER" id="PTHR35936">
    <property type="entry name" value="MEMBRANE-BOUND LYTIC MUREIN TRANSGLYCOSYLASE F"/>
    <property type="match status" value="1"/>
</dbReference>
<accession>A0A5M3Q4E4</accession>
<protein>
    <submittedName>
        <fullName evidence="5">ABC transporter substrate-binding protein</fullName>
    </submittedName>
</protein>
<feature type="chain" id="PRO_5024279433" evidence="3">
    <location>
        <begin position="25"/>
        <end position="279"/>
    </location>
</feature>
<gene>
    <name evidence="5" type="ORF">MSSD14B_35490</name>
</gene>
<reference evidence="5 6" key="1">
    <citation type="journal article" date="2019" name="J. Gen. Appl. Microbiol.">
        <title>Aerobic degradation of cis-dichloroethene by the marine bacterium Marinobacter salsuginis strain 5N-3.</title>
        <authorList>
            <person name="Inoue Y."/>
            <person name="Fukunaga Y."/>
            <person name="Katsumata H."/>
            <person name="Ohji S."/>
            <person name="Hosoyama A."/>
            <person name="Mori K."/>
            <person name="Ando K."/>
        </authorList>
    </citation>
    <scope>NUCLEOTIDE SEQUENCE [LARGE SCALE GENOMIC DNA]</scope>
    <source>
        <strain evidence="5 6">NBRC 109114</strain>
    </source>
</reference>
<evidence type="ECO:0000313" key="5">
    <source>
        <dbReference type="EMBL" id="GBO89881.1"/>
    </source>
</evidence>
<feature type="signal peptide" evidence="3">
    <location>
        <begin position="1"/>
        <end position="24"/>
    </location>
</feature>
<comment type="caution">
    <text evidence="5">The sequence shown here is derived from an EMBL/GenBank/DDBJ whole genome shotgun (WGS) entry which is preliminary data.</text>
</comment>
<evidence type="ECO:0000259" key="4">
    <source>
        <dbReference type="Pfam" id="PF00497"/>
    </source>
</evidence>
<dbReference type="AlphaFoldDB" id="A0A5M3Q4E4"/>
<keyword evidence="2 3" id="KW-0732">Signal</keyword>